<dbReference type="SUPFAM" id="SSF51735">
    <property type="entry name" value="NAD(P)-binding Rossmann-fold domains"/>
    <property type="match status" value="1"/>
</dbReference>
<dbReference type="CDD" id="cd05233">
    <property type="entry name" value="SDR_c"/>
    <property type="match status" value="1"/>
</dbReference>
<dbReference type="InterPro" id="IPR036291">
    <property type="entry name" value="NAD(P)-bd_dom_sf"/>
</dbReference>
<gene>
    <name evidence="1" type="ORF">N656DRAFT_784288</name>
</gene>
<sequence length="259" mass="28660">MLITGASKGVGKTTAVRFAMAGCSKIALVARSSLAEVEKEVKAAAMNAGHPEPHVLSLNVDVTLEDQVRDAASTVGQAFGGSLDVLIANAGYLDGWKLITESDSAPWWTTWEVNVKGTYLFAKYFIPLVLQSSLKTFMTLSSIGAQWIHPSASSYQTAKFAICRFTEFIDQEYHTQGLIAVAVHPGGVRTELATNMPEDLHKYLVDTPEVAADAMLWLAKERKEWLAGRFFSCNWDVKELEERKDEIVEQGLLKFRMRI</sequence>
<dbReference type="PANTHER" id="PTHR43975:SF2">
    <property type="entry name" value="EG:BACR7A4.14 PROTEIN-RELATED"/>
    <property type="match status" value="1"/>
</dbReference>
<dbReference type="Gene3D" id="3.40.50.720">
    <property type="entry name" value="NAD(P)-binding Rossmann-like Domain"/>
    <property type="match status" value="1"/>
</dbReference>
<reference evidence="1" key="2">
    <citation type="submission" date="2023-05" db="EMBL/GenBank/DDBJ databases">
        <authorList>
            <consortium name="Lawrence Berkeley National Laboratory"/>
            <person name="Steindorff A."/>
            <person name="Hensen N."/>
            <person name="Bonometti L."/>
            <person name="Westerberg I."/>
            <person name="Brannstrom I.O."/>
            <person name="Guillou S."/>
            <person name="Cros-Aarteil S."/>
            <person name="Calhoun S."/>
            <person name="Haridas S."/>
            <person name="Kuo A."/>
            <person name="Mondo S."/>
            <person name="Pangilinan J."/>
            <person name="Riley R."/>
            <person name="Labutti K."/>
            <person name="Andreopoulos B."/>
            <person name="Lipzen A."/>
            <person name="Chen C."/>
            <person name="Yanf M."/>
            <person name="Daum C."/>
            <person name="Ng V."/>
            <person name="Clum A."/>
            <person name="Ohm R."/>
            <person name="Martin F."/>
            <person name="Silar P."/>
            <person name="Natvig D."/>
            <person name="Lalanne C."/>
            <person name="Gautier V."/>
            <person name="Ament-Velasquez S.L."/>
            <person name="Kruys A."/>
            <person name="Hutchinson M.I."/>
            <person name="Powell A.J."/>
            <person name="Barry K."/>
            <person name="Miller A.N."/>
            <person name="Grigoriev I.V."/>
            <person name="Debuchy R."/>
            <person name="Gladieux P."/>
            <person name="Thoren M.H."/>
            <person name="Johannesson H."/>
        </authorList>
    </citation>
    <scope>NUCLEOTIDE SEQUENCE</scope>
    <source>
        <strain evidence="1">CBS 508.74</strain>
    </source>
</reference>
<dbReference type="GeneID" id="89940260"/>
<proteinExistence type="predicted"/>
<protein>
    <submittedName>
        <fullName evidence="1">NAD(P)-binding protein</fullName>
    </submittedName>
</protein>
<dbReference type="RefSeq" id="XP_064665836.1">
    <property type="nucleotide sequence ID" value="XM_064816135.1"/>
</dbReference>
<dbReference type="PRINTS" id="PR00081">
    <property type="entry name" value="GDHRDH"/>
</dbReference>
<dbReference type="Pfam" id="PF00106">
    <property type="entry name" value="adh_short"/>
    <property type="match status" value="1"/>
</dbReference>
<dbReference type="EMBL" id="MU853364">
    <property type="protein sequence ID" value="KAK4108266.1"/>
    <property type="molecule type" value="Genomic_DNA"/>
</dbReference>
<keyword evidence="2" id="KW-1185">Reference proteome</keyword>
<name>A0AAN6T8K3_9PEZI</name>
<dbReference type="PANTHER" id="PTHR43975">
    <property type="entry name" value="ZGC:101858"/>
    <property type="match status" value="1"/>
</dbReference>
<evidence type="ECO:0000313" key="1">
    <source>
        <dbReference type="EMBL" id="KAK4108266.1"/>
    </source>
</evidence>
<dbReference type="Proteomes" id="UP001302812">
    <property type="component" value="Unassembled WGS sequence"/>
</dbReference>
<accession>A0AAN6T8K3</accession>
<dbReference type="AlphaFoldDB" id="A0AAN6T8K3"/>
<organism evidence="1 2">
    <name type="scientific">Canariomyces notabilis</name>
    <dbReference type="NCBI Taxonomy" id="2074819"/>
    <lineage>
        <taxon>Eukaryota</taxon>
        <taxon>Fungi</taxon>
        <taxon>Dikarya</taxon>
        <taxon>Ascomycota</taxon>
        <taxon>Pezizomycotina</taxon>
        <taxon>Sordariomycetes</taxon>
        <taxon>Sordariomycetidae</taxon>
        <taxon>Sordariales</taxon>
        <taxon>Chaetomiaceae</taxon>
        <taxon>Canariomyces</taxon>
    </lineage>
</organism>
<comment type="caution">
    <text evidence="1">The sequence shown here is derived from an EMBL/GenBank/DDBJ whole genome shotgun (WGS) entry which is preliminary data.</text>
</comment>
<reference evidence="1" key="1">
    <citation type="journal article" date="2023" name="Mol. Phylogenet. Evol.">
        <title>Genome-scale phylogeny and comparative genomics of the fungal order Sordariales.</title>
        <authorList>
            <person name="Hensen N."/>
            <person name="Bonometti L."/>
            <person name="Westerberg I."/>
            <person name="Brannstrom I.O."/>
            <person name="Guillou S."/>
            <person name="Cros-Aarteil S."/>
            <person name="Calhoun S."/>
            <person name="Haridas S."/>
            <person name="Kuo A."/>
            <person name="Mondo S."/>
            <person name="Pangilinan J."/>
            <person name="Riley R."/>
            <person name="LaButti K."/>
            <person name="Andreopoulos B."/>
            <person name="Lipzen A."/>
            <person name="Chen C."/>
            <person name="Yan M."/>
            <person name="Daum C."/>
            <person name="Ng V."/>
            <person name="Clum A."/>
            <person name="Steindorff A."/>
            <person name="Ohm R.A."/>
            <person name="Martin F."/>
            <person name="Silar P."/>
            <person name="Natvig D.O."/>
            <person name="Lalanne C."/>
            <person name="Gautier V."/>
            <person name="Ament-Velasquez S.L."/>
            <person name="Kruys A."/>
            <person name="Hutchinson M.I."/>
            <person name="Powell A.J."/>
            <person name="Barry K."/>
            <person name="Miller A.N."/>
            <person name="Grigoriev I.V."/>
            <person name="Debuchy R."/>
            <person name="Gladieux P."/>
            <person name="Hiltunen Thoren M."/>
            <person name="Johannesson H."/>
        </authorList>
    </citation>
    <scope>NUCLEOTIDE SEQUENCE</scope>
    <source>
        <strain evidence="1">CBS 508.74</strain>
    </source>
</reference>
<dbReference type="InterPro" id="IPR002347">
    <property type="entry name" value="SDR_fam"/>
</dbReference>
<evidence type="ECO:0000313" key="2">
    <source>
        <dbReference type="Proteomes" id="UP001302812"/>
    </source>
</evidence>